<dbReference type="PATRIC" id="fig|1028800.3.peg.5303"/>
<sequence length="436" mass="47351">MNTIYLKSEHEGPSEAVKAAAAEGAVTIVEQPDLTAEMLLAHKGLITGNQLDQNAMLLMRGALAAFLDVGGRWFFNGHMVRPLADGMSQYRPIEAPKRADFDLSSVNPHPLFSGIDLLMLETNKGVAGFYGRGCNPLPEGAVAVNGLGAAQVPVDWVWARPRGGRIFSHAGNDLGSMGLEWNLSGELTRRIIDWTRGGACFDPWPSAPASPAADLPLAASETYGGMRMSSRTGRRIVAPSSGTYYNIRSLEGPRYTEIFDIICAPEQLGDILRPGDILWVPCRTPAQRMIAQKDLVARHLAGGGTVVALGESRSDLWLPKVDFSGTPTNWWWWLDPAADLGVRVTEAAASYPLMAGIGRRQATWHLHGWFVPPDGATVLVRDGEGRAILYEDKVSTKGTMILSSLDPMFHHGSHFMPATTLFLDHFVPNVKAFANV</sequence>
<gene>
    <name evidence="1" type="ORF">RG540_PA06800</name>
</gene>
<name>A0A068SZX7_NEOGA</name>
<dbReference type="RefSeq" id="WP_041364790.1">
    <property type="nucleotide sequence ID" value="NZ_HG938354.1"/>
</dbReference>
<dbReference type="KEGG" id="ngg:RG540_PA06800"/>
<dbReference type="HOGENOM" id="CLU_658732_0_0_5"/>
<evidence type="ECO:0000313" key="1">
    <source>
        <dbReference type="EMBL" id="CDN51356.1"/>
    </source>
</evidence>
<dbReference type="EMBL" id="HG938354">
    <property type="protein sequence ID" value="CDN51356.1"/>
    <property type="molecule type" value="Genomic_DNA"/>
</dbReference>
<evidence type="ECO:0000313" key="2">
    <source>
        <dbReference type="Proteomes" id="UP000028181"/>
    </source>
</evidence>
<accession>A0A068SZX7</accession>
<keyword evidence="1" id="KW-0614">Plasmid</keyword>
<dbReference type="OrthoDB" id="7343943at2"/>
<dbReference type="eggNOG" id="ENOG5030H2I">
    <property type="taxonomic scope" value="Bacteria"/>
</dbReference>
<proteinExistence type="predicted"/>
<organism evidence="1 2">
    <name type="scientific">Neorhizobium galegae bv. orientalis str. HAMBI 540</name>
    <dbReference type="NCBI Taxonomy" id="1028800"/>
    <lineage>
        <taxon>Bacteria</taxon>
        <taxon>Pseudomonadati</taxon>
        <taxon>Pseudomonadota</taxon>
        <taxon>Alphaproteobacteria</taxon>
        <taxon>Hyphomicrobiales</taxon>
        <taxon>Rhizobiaceae</taxon>
        <taxon>Rhizobium/Agrobacterium group</taxon>
        <taxon>Neorhizobium</taxon>
    </lineage>
</organism>
<geneLocation type="plasmid" evidence="2">
    <name>II</name>
</geneLocation>
<dbReference type="AlphaFoldDB" id="A0A068SZX7"/>
<protein>
    <submittedName>
        <fullName evidence="1">Uncharacterized protein</fullName>
    </submittedName>
</protein>
<dbReference type="Proteomes" id="UP000028181">
    <property type="component" value="Plasmid pHAMBI540a"/>
</dbReference>
<reference evidence="2" key="1">
    <citation type="journal article" date="2014" name="BMC Genomics">
        <title>Genome sequencing of two Neorhizobium galegae strains reveals a noeT gene responsible for the unusual acetylation of the nodulation factors.</title>
        <authorList>
            <person name="Osterman J."/>
            <person name="Marsh J."/>
            <person name="Laine P.K."/>
            <person name="Zeng Z."/>
            <person name="Alatalo E."/>
            <person name="Sullivan J.T."/>
            <person name="Young J.P."/>
            <person name="Thomas-Oates J."/>
            <person name="Paulin L."/>
            <person name="Lindstrom K."/>
        </authorList>
    </citation>
    <scope>NUCLEOTIDE SEQUENCE [LARGE SCALE GENOMIC DNA]</scope>
    <source>
        <strain evidence="2">HAMBI 540</strain>
    </source>
</reference>
<keyword evidence="2" id="KW-1185">Reference proteome</keyword>
<dbReference type="GeneID" id="72711940"/>